<organism evidence="2 3">
    <name type="scientific">Ohessyouella blattaphilus</name>
    <dbReference type="NCBI Taxonomy" id="2949333"/>
    <lineage>
        <taxon>Bacteria</taxon>
        <taxon>Bacillati</taxon>
        <taxon>Bacillota</taxon>
        <taxon>Clostridia</taxon>
        <taxon>Lachnospirales</taxon>
        <taxon>Lachnospiraceae</taxon>
        <taxon>Ohessyouella</taxon>
    </lineage>
</organism>
<feature type="transmembrane region" description="Helical" evidence="1">
    <location>
        <begin position="61"/>
        <end position="78"/>
    </location>
</feature>
<feature type="transmembrane region" description="Helical" evidence="1">
    <location>
        <begin position="352"/>
        <end position="376"/>
    </location>
</feature>
<feature type="transmembrane region" description="Helical" evidence="1">
    <location>
        <begin position="388"/>
        <end position="406"/>
    </location>
</feature>
<evidence type="ECO:0000256" key="1">
    <source>
        <dbReference type="SAM" id="Phobius"/>
    </source>
</evidence>
<feature type="transmembrane region" description="Helical" evidence="1">
    <location>
        <begin position="126"/>
        <end position="151"/>
    </location>
</feature>
<feature type="transmembrane region" description="Helical" evidence="1">
    <location>
        <begin position="171"/>
        <end position="188"/>
    </location>
</feature>
<dbReference type="RefSeq" id="WP_262067566.1">
    <property type="nucleotide sequence ID" value="NZ_JAMXOC010000001.1"/>
</dbReference>
<feature type="transmembrane region" description="Helical" evidence="1">
    <location>
        <begin position="7"/>
        <end position="25"/>
    </location>
</feature>
<keyword evidence="1" id="KW-0472">Membrane</keyword>
<keyword evidence="1" id="KW-1133">Transmembrane helix</keyword>
<dbReference type="NCBIfam" id="TIGR04370">
    <property type="entry name" value="glyco_rpt_poly"/>
    <property type="match status" value="1"/>
</dbReference>
<feature type="transmembrane region" description="Helical" evidence="1">
    <location>
        <begin position="84"/>
        <end position="105"/>
    </location>
</feature>
<dbReference type="Pfam" id="PF01901">
    <property type="entry name" value="O_anti_polymase"/>
    <property type="match status" value="1"/>
</dbReference>
<evidence type="ECO:0000313" key="3">
    <source>
        <dbReference type="Proteomes" id="UP001523565"/>
    </source>
</evidence>
<protein>
    <submittedName>
        <fullName evidence="2">Oligosaccharide repeat unit polymerase</fullName>
    </submittedName>
</protein>
<keyword evidence="3" id="KW-1185">Reference proteome</keyword>
<name>A0ABT1EFW0_9FIRM</name>
<dbReference type="EMBL" id="JAMZFV010000001">
    <property type="protein sequence ID" value="MCP1108657.1"/>
    <property type="molecule type" value="Genomic_DNA"/>
</dbReference>
<dbReference type="InterPro" id="IPR002760">
    <property type="entry name" value="O_anti_polymase"/>
</dbReference>
<dbReference type="Proteomes" id="UP001523565">
    <property type="component" value="Unassembled WGS sequence"/>
</dbReference>
<feature type="transmembrane region" description="Helical" evidence="1">
    <location>
        <begin position="31"/>
        <end position="49"/>
    </location>
</feature>
<accession>A0ABT1EFW0</accession>
<feature type="transmembrane region" description="Helical" evidence="1">
    <location>
        <begin position="314"/>
        <end position="332"/>
    </location>
</feature>
<gene>
    <name evidence="2" type="ORF">NK118_00130</name>
</gene>
<sequence length="435" mass="49456">MRQRSNVILEYGIYMLAYLVSYILSLAECEIASGATLIFAAIYLYRKWYKETGNIVDLRGVFTLAWVGGQGVACLQLSRLQTSWHYLTWLCFFVVYMGFGVGYEWGLRDGRVDRRVEKVEEATKRIFQCVNVLGLVSLTCFVIEVVLRGYIPLFSQAAHSAFLFPVSGLHYLTLGGALIPALSVLYIQSKKNEVKREMGIIILWNVVSVLVLVMCIARSQILLAVGIALTVYIATNKRINGRIVVLLLLVLIPLYVLLTIAKDHNVAYLNSVFEMKNRDMPIFITQPYMYVANNFENFNVLVENIGRHTFGLKMLFPFFALTGLKYVIPKIVDIPLYLTKPELTTLTMFYDAYYDFGVVGVCALAILVGVIAKIIVRKVRDTNNPIIFLFYGQFAVYLGLSFFTTWLSSPVVWMWFILSAIVFWYVGKGMEKDDV</sequence>
<feature type="transmembrane region" description="Helical" evidence="1">
    <location>
        <begin position="239"/>
        <end position="261"/>
    </location>
</feature>
<keyword evidence="1" id="KW-0812">Transmembrane</keyword>
<reference evidence="2 3" key="1">
    <citation type="journal article" date="2022" name="Genome Biol. Evol.">
        <title>Host diet, physiology and behaviors set the stage for Lachnospiraceae cladogenesis.</title>
        <authorList>
            <person name="Vera-Ponce De Leon A."/>
            <person name="Schneider M."/>
            <person name="Jahnes B.C."/>
            <person name="Sadowski V."/>
            <person name="Camuy-Velez L.A."/>
            <person name="Duan J."/>
            <person name="Sabree Z.L."/>
        </authorList>
    </citation>
    <scope>NUCLEOTIDE SEQUENCE [LARGE SCALE GENOMIC DNA]</scope>
    <source>
        <strain evidence="2 3">PAL227</strain>
    </source>
</reference>
<proteinExistence type="predicted"/>
<evidence type="ECO:0000313" key="2">
    <source>
        <dbReference type="EMBL" id="MCP1108657.1"/>
    </source>
</evidence>
<comment type="caution">
    <text evidence="2">The sequence shown here is derived from an EMBL/GenBank/DDBJ whole genome shotgun (WGS) entry which is preliminary data.</text>
</comment>
<feature type="transmembrane region" description="Helical" evidence="1">
    <location>
        <begin position="200"/>
        <end position="233"/>
    </location>
</feature>
<feature type="transmembrane region" description="Helical" evidence="1">
    <location>
        <begin position="412"/>
        <end position="427"/>
    </location>
</feature>